<dbReference type="Proteomes" id="UP000015104">
    <property type="component" value="Unassembled WGS sequence"/>
</dbReference>
<protein>
    <submittedName>
        <fullName evidence="1">Uncharacterized protein</fullName>
    </submittedName>
</protein>
<evidence type="ECO:0000313" key="1">
    <source>
        <dbReference type="EnsemblMetazoa" id="tetur11g03870.1"/>
    </source>
</evidence>
<organism evidence="1 2">
    <name type="scientific">Tetranychus urticae</name>
    <name type="common">Two-spotted spider mite</name>
    <dbReference type="NCBI Taxonomy" id="32264"/>
    <lineage>
        <taxon>Eukaryota</taxon>
        <taxon>Metazoa</taxon>
        <taxon>Ecdysozoa</taxon>
        <taxon>Arthropoda</taxon>
        <taxon>Chelicerata</taxon>
        <taxon>Arachnida</taxon>
        <taxon>Acari</taxon>
        <taxon>Acariformes</taxon>
        <taxon>Trombidiformes</taxon>
        <taxon>Prostigmata</taxon>
        <taxon>Eleutherengona</taxon>
        <taxon>Raphignathae</taxon>
        <taxon>Tetranychoidea</taxon>
        <taxon>Tetranychidae</taxon>
        <taxon>Tetranychus</taxon>
    </lineage>
</organism>
<reference evidence="2" key="1">
    <citation type="submission" date="2011-08" db="EMBL/GenBank/DDBJ databases">
        <authorList>
            <person name="Rombauts S."/>
        </authorList>
    </citation>
    <scope>NUCLEOTIDE SEQUENCE</scope>
    <source>
        <strain evidence="2">London</strain>
    </source>
</reference>
<sequence length="37" mass="4376">MPESTSSLFGFNLKFYHEDNLQDKLIQFGLSRKRSLK</sequence>
<proteinExistence type="predicted"/>
<dbReference type="EnsemblMetazoa" id="tetur11g03870.1">
    <property type="protein sequence ID" value="tetur11g03870.1"/>
    <property type="gene ID" value="tetur11g03870"/>
</dbReference>
<name>T1KHC2_TETUR</name>
<dbReference type="EMBL" id="CAEY01000074">
    <property type="status" value="NOT_ANNOTATED_CDS"/>
    <property type="molecule type" value="Genomic_DNA"/>
</dbReference>
<dbReference type="HOGENOM" id="CLU_3351677_0_0_1"/>
<dbReference type="AlphaFoldDB" id="T1KHC2"/>
<evidence type="ECO:0000313" key="2">
    <source>
        <dbReference type="Proteomes" id="UP000015104"/>
    </source>
</evidence>
<reference evidence="1" key="2">
    <citation type="submission" date="2015-06" db="UniProtKB">
        <authorList>
            <consortium name="EnsemblMetazoa"/>
        </authorList>
    </citation>
    <scope>IDENTIFICATION</scope>
</reference>
<keyword evidence="2" id="KW-1185">Reference proteome</keyword>
<accession>T1KHC2</accession>